<dbReference type="Proteomes" id="UP001163828">
    <property type="component" value="Unassembled WGS sequence"/>
</dbReference>
<feature type="compositionally biased region" description="Low complexity" evidence="1">
    <location>
        <begin position="243"/>
        <end position="293"/>
    </location>
</feature>
<name>A0ABQ8Q1H7_9AGAR</name>
<feature type="region of interest" description="Disordered" evidence="1">
    <location>
        <begin position="1421"/>
        <end position="1454"/>
    </location>
</feature>
<feature type="compositionally biased region" description="Acidic residues" evidence="1">
    <location>
        <begin position="1501"/>
        <end position="1513"/>
    </location>
</feature>
<feature type="compositionally biased region" description="Gly residues" evidence="1">
    <location>
        <begin position="60"/>
        <end position="70"/>
    </location>
</feature>
<feature type="compositionally biased region" description="Basic and acidic residues" evidence="1">
    <location>
        <begin position="316"/>
        <end position="331"/>
    </location>
</feature>
<feature type="region of interest" description="Disordered" evidence="1">
    <location>
        <begin position="696"/>
        <end position="900"/>
    </location>
</feature>
<feature type="compositionally biased region" description="Basic and acidic residues" evidence="1">
    <location>
        <begin position="1069"/>
        <end position="1081"/>
    </location>
</feature>
<feature type="compositionally biased region" description="Low complexity" evidence="1">
    <location>
        <begin position="1479"/>
        <end position="1495"/>
    </location>
</feature>
<feature type="compositionally biased region" description="Pro residues" evidence="1">
    <location>
        <begin position="1428"/>
        <end position="1444"/>
    </location>
</feature>
<gene>
    <name evidence="2" type="ORF">F5050DRAFT_904437</name>
</gene>
<feature type="compositionally biased region" description="Low complexity" evidence="1">
    <location>
        <begin position="599"/>
        <end position="619"/>
    </location>
</feature>
<feature type="compositionally biased region" description="Low complexity" evidence="1">
    <location>
        <begin position="1170"/>
        <end position="1252"/>
    </location>
</feature>
<feature type="compositionally biased region" description="Low complexity" evidence="1">
    <location>
        <begin position="855"/>
        <end position="882"/>
    </location>
</feature>
<feature type="compositionally biased region" description="Low complexity" evidence="1">
    <location>
        <begin position="942"/>
        <end position="958"/>
    </location>
</feature>
<feature type="compositionally biased region" description="Polar residues" evidence="1">
    <location>
        <begin position="1008"/>
        <end position="1030"/>
    </location>
</feature>
<protein>
    <recommendedName>
        <fullName evidence="4">PH domain-containing protein</fullName>
    </recommendedName>
</protein>
<feature type="compositionally biased region" description="Polar residues" evidence="1">
    <location>
        <begin position="197"/>
        <end position="228"/>
    </location>
</feature>
<feature type="compositionally biased region" description="Polar residues" evidence="1">
    <location>
        <begin position="572"/>
        <end position="596"/>
    </location>
</feature>
<accession>A0ABQ8Q1H7</accession>
<comment type="caution">
    <text evidence="2">The sequence shown here is derived from an EMBL/GenBank/DDBJ whole genome shotgun (WGS) entry which is preliminary data.</text>
</comment>
<feature type="compositionally biased region" description="Polar residues" evidence="1">
    <location>
        <begin position="749"/>
        <end position="761"/>
    </location>
</feature>
<feature type="compositionally biased region" description="Low complexity" evidence="1">
    <location>
        <begin position="1329"/>
        <end position="1356"/>
    </location>
</feature>
<evidence type="ECO:0008006" key="4">
    <source>
        <dbReference type="Google" id="ProtNLM"/>
    </source>
</evidence>
<feature type="compositionally biased region" description="Low complexity" evidence="1">
    <location>
        <begin position="561"/>
        <end position="571"/>
    </location>
</feature>
<feature type="compositionally biased region" description="Low complexity" evidence="1">
    <location>
        <begin position="711"/>
        <end position="727"/>
    </location>
</feature>
<feature type="compositionally biased region" description="Low complexity" evidence="1">
    <location>
        <begin position="975"/>
        <end position="987"/>
    </location>
</feature>
<feature type="compositionally biased region" description="Acidic residues" evidence="1">
    <location>
        <begin position="17"/>
        <end position="41"/>
    </location>
</feature>
<feature type="compositionally biased region" description="Low complexity" evidence="1">
    <location>
        <begin position="1"/>
        <end position="16"/>
    </location>
</feature>
<evidence type="ECO:0000313" key="3">
    <source>
        <dbReference type="Proteomes" id="UP001163828"/>
    </source>
</evidence>
<feature type="compositionally biased region" description="Polar residues" evidence="1">
    <location>
        <begin position="1519"/>
        <end position="1530"/>
    </location>
</feature>
<feature type="region of interest" description="Disordered" evidence="1">
    <location>
        <begin position="558"/>
        <end position="680"/>
    </location>
</feature>
<feature type="compositionally biased region" description="Polar residues" evidence="1">
    <location>
        <begin position="301"/>
        <end position="310"/>
    </location>
</feature>
<reference evidence="2" key="1">
    <citation type="submission" date="2022-08" db="EMBL/GenBank/DDBJ databases">
        <authorList>
            <consortium name="DOE Joint Genome Institute"/>
            <person name="Min B."/>
            <person name="Riley R."/>
            <person name="Sierra-Patev S."/>
            <person name="Naranjo-Ortiz M."/>
            <person name="Looney B."/>
            <person name="Konkel Z."/>
            <person name="Slot J.C."/>
            <person name="Sakamoto Y."/>
            <person name="Steenwyk J.L."/>
            <person name="Rokas A."/>
            <person name="Carro J."/>
            <person name="Camarero S."/>
            <person name="Ferreira P."/>
            <person name="Molpeceres G."/>
            <person name="Ruiz-Duenas F.J."/>
            <person name="Serrano A."/>
            <person name="Henrissat B."/>
            <person name="Drula E."/>
            <person name="Hughes K.W."/>
            <person name="Mata J.L."/>
            <person name="Ishikawa N.K."/>
            <person name="Vargas-Isla R."/>
            <person name="Ushijima S."/>
            <person name="Smith C.A."/>
            <person name="Ahrendt S."/>
            <person name="Andreopoulos W."/>
            <person name="He G."/>
            <person name="Labutti K."/>
            <person name="Lipzen A."/>
            <person name="Ng V."/>
            <person name="Sandor L."/>
            <person name="Barry K."/>
            <person name="Martinez A.T."/>
            <person name="Xiao Y."/>
            <person name="Gibbons J.G."/>
            <person name="Terashima K."/>
            <person name="Hibbett D.S."/>
            <person name="Grigoriev I.V."/>
        </authorList>
    </citation>
    <scope>NUCLEOTIDE SEQUENCE</scope>
    <source>
        <strain evidence="2">TFB10827</strain>
    </source>
</reference>
<feature type="compositionally biased region" description="Low complexity" evidence="1">
    <location>
        <begin position="925"/>
        <end position="934"/>
    </location>
</feature>
<feature type="compositionally biased region" description="Low complexity" evidence="1">
    <location>
        <begin position="1293"/>
        <end position="1321"/>
    </location>
</feature>
<evidence type="ECO:0000313" key="2">
    <source>
        <dbReference type="EMBL" id="KAJ3992560.1"/>
    </source>
</evidence>
<evidence type="ECO:0000256" key="1">
    <source>
        <dbReference type="SAM" id="MobiDB-lite"/>
    </source>
</evidence>
<feature type="region of interest" description="Disordered" evidence="1">
    <location>
        <begin position="925"/>
        <end position="1368"/>
    </location>
</feature>
<feature type="compositionally biased region" description="Low complexity" evidence="1">
    <location>
        <begin position="1043"/>
        <end position="1068"/>
    </location>
</feature>
<dbReference type="EMBL" id="MU790843">
    <property type="protein sequence ID" value="KAJ3992560.1"/>
    <property type="molecule type" value="Genomic_DNA"/>
</dbReference>
<feature type="compositionally biased region" description="Polar residues" evidence="1">
    <location>
        <begin position="1083"/>
        <end position="1102"/>
    </location>
</feature>
<feature type="region of interest" description="Disordered" evidence="1">
    <location>
        <begin position="1479"/>
        <end position="1530"/>
    </location>
</feature>
<proteinExistence type="predicted"/>
<feature type="compositionally biased region" description="Basic and acidic residues" evidence="1">
    <location>
        <begin position="128"/>
        <end position="143"/>
    </location>
</feature>
<organism evidence="2 3">
    <name type="scientific">Lentinula boryana</name>
    <dbReference type="NCBI Taxonomy" id="40481"/>
    <lineage>
        <taxon>Eukaryota</taxon>
        <taxon>Fungi</taxon>
        <taxon>Dikarya</taxon>
        <taxon>Basidiomycota</taxon>
        <taxon>Agaricomycotina</taxon>
        <taxon>Agaricomycetes</taxon>
        <taxon>Agaricomycetidae</taxon>
        <taxon>Agaricales</taxon>
        <taxon>Marasmiineae</taxon>
        <taxon>Omphalotaceae</taxon>
        <taxon>Lentinula</taxon>
    </lineage>
</organism>
<sequence length="1548" mass="161550">MERRATSPSSNSFSDTDSYEDSNSIDEVEATLNNLDDELADTEQALSTWSSQTPSTGYGSYMGSGSGTYTGDGTYTPSGTFTGTNTATQTGQGSYTGSPSFVSLPSLFSPTAGSSSLQSSYPPPSNDPRIRLSHITERTEGTESRPVSGVSYATTVPVRPRSAFLSSGAGRHSRSSTDPSDLPPPGRANQLIGLFESGSTSRSPSPTKSNSTFTRSQTPSNLSYSTLLSPPDRPSTATGSSYTPSTFTNTQSTFTQSTLSPSVFTTTQTGTGTGTGITESSEQTQTTPTSTLRRPTRPEGSSRSPLTNVRNIVALWKERTPTREDGTKNPESEVVAPVSPTPEGRGHKEGQRGSGGDDDGGLFGLRRRASGKRASADSLSGSVGERISNGSNGGSNIDISELGKFLGGNGTETPLHLGTLYYLNVHAEPPYRWQRCQGLLYRHTLLLSWLAPTTPTPSGPSTGRAPLGRAVVQLDLVNCFAVESALSLSHPRARDDVGAIAAREQDGLSQNGVEIGLIESLVPFWMVYGDGVERLACDSLVQRLRWIERIWEAINTPPTPSLSRTPSITPSVTPSFSSLTRTITRRSGSPTGSIRTIMSMDSNSSVSSTASSGTGSRSTVYVPPISDIPDIPGAEDDLYTSESDMARGHSSSSGTGRYHSLLSSPSVSSSGSGSRRKPSTFISSYHSRTVDDTVINGDEYVYPGDSRVIPSRRTSTRMSLRRSGSMTDLGSDVLQSNRSSDLNEESDAQFFTANTNSSGQRSSVYSSAESYSSRTGTGTGTRTFTGLTSTGITGTGTTDTYTRTETWTGTGSGTESGTRVSEPTQYTGYSRTTGTGVGTYTSYSGSGSYTGTGSGSYTVSGVSSENRSSTTGVTGTGRTFTTDYESRTGYGSGSYSGSPYTGTGSIYSPYTGTGSPYTGTGSPYTGTGSPYTSTMTHSSPYTRSGTPSSHTPTSPSRSALSRTAAIRRRNGTTRSYSSSEGSGSNSGYQPSDESSDKENDESEHGSYMQGSGSDSQTPSGPLSGTRSSETGYDVCPSSDLSELTSRMTYTSTSSWSTPMPSDPSSSSSESDRELGSGDEKFVTASQGSSDYITARTPSSEASFKSLPSIPSEYSTASEGSIAYKSLSEPPTERTTAYSTAELCPSELETIPSEEGTPKASSIHIPESEESLSAPPSIHSSRAPSQVPSIVSSPPASLPPQTSTAPPSATERTISSPSSISSVDPSAIPLPSSAASELSELDLSLTPTSESDLPLPPSTALSTSVPTPSSVRWSEDESSSLLSLPATGPTEVPSSSITMSLQSSSSTETLQLPTTLPSSTMSNVTLSSESSLTPSMPATTLPSLTLPSISPSSSPSSLPLPPSPQPWATETNISYESSLLAPSPSATSIALIQDPDISLETSFLRPSGSWSSFDRMSTIPETPTVITSAPPPSFPALSPIPPIPPTDESSSVRTPSSLIFSDTSVGSSSLGSLLTLVRTPSTVSSSAVSTTSVTTSILGSESDVEPEPELEQEDDARSIPESQISTEPSLLSSIATPRASRIVCTSSFP</sequence>
<feature type="region of interest" description="Disordered" evidence="1">
    <location>
        <begin position="1"/>
        <end position="73"/>
    </location>
</feature>
<feature type="region of interest" description="Disordered" evidence="1">
    <location>
        <begin position="112"/>
        <end position="394"/>
    </location>
</feature>
<keyword evidence="3" id="KW-1185">Reference proteome</keyword>
<feature type="compositionally biased region" description="Low complexity" evidence="1">
    <location>
        <begin position="762"/>
        <end position="847"/>
    </location>
</feature>
<feature type="compositionally biased region" description="Low complexity" evidence="1">
    <location>
        <begin position="660"/>
        <end position="673"/>
    </location>
</feature>